<organism evidence="7 8">
    <name type="scientific">Paramuricea clavata</name>
    <name type="common">Red gorgonian</name>
    <name type="synonym">Violescent sea-whip</name>
    <dbReference type="NCBI Taxonomy" id="317549"/>
    <lineage>
        <taxon>Eukaryota</taxon>
        <taxon>Metazoa</taxon>
        <taxon>Cnidaria</taxon>
        <taxon>Anthozoa</taxon>
        <taxon>Octocorallia</taxon>
        <taxon>Malacalcyonacea</taxon>
        <taxon>Plexauridae</taxon>
        <taxon>Paramuricea</taxon>
    </lineage>
</organism>
<evidence type="ECO:0000256" key="6">
    <source>
        <dbReference type="ARBA" id="ARBA00023136"/>
    </source>
</evidence>
<protein>
    <submittedName>
        <fullName evidence="7">Natural resistance-associated macrophage 2-like isoform X1</fullName>
    </submittedName>
</protein>
<feature type="non-terminal residue" evidence="7">
    <location>
        <position position="1"/>
    </location>
</feature>
<dbReference type="PRINTS" id="PR00447">
    <property type="entry name" value="NATRESASSCMP"/>
</dbReference>
<accession>A0A7D9I0T1</accession>
<evidence type="ECO:0000313" key="8">
    <source>
        <dbReference type="Proteomes" id="UP001152795"/>
    </source>
</evidence>
<evidence type="ECO:0000313" key="7">
    <source>
        <dbReference type="EMBL" id="CAB3996398.1"/>
    </source>
</evidence>
<keyword evidence="4" id="KW-0812">Transmembrane</keyword>
<dbReference type="GO" id="GO:0005384">
    <property type="term" value="F:manganese ion transmembrane transporter activity"/>
    <property type="evidence" value="ECO:0007669"/>
    <property type="project" value="TreeGrafter"/>
</dbReference>
<dbReference type="GO" id="GO:0005886">
    <property type="term" value="C:plasma membrane"/>
    <property type="evidence" value="ECO:0007669"/>
    <property type="project" value="TreeGrafter"/>
</dbReference>
<reference evidence="7" key="1">
    <citation type="submission" date="2020-04" db="EMBL/GenBank/DDBJ databases">
        <authorList>
            <person name="Alioto T."/>
            <person name="Alioto T."/>
            <person name="Gomez Garrido J."/>
        </authorList>
    </citation>
    <scope>NUCLEOTIDE SEQUENCE</scope>
    <source>
        <strain evidence="7">A484AB</strain>
    </source>
</reference>
<comment type="similarity">
    <text evidence="2">Belongs to the NRAMP family.</text>
</comment>
<dbReference type="AlphaFoldDB" id="A0A7D9I0T1"/>
<dbReference type="GO" id="GO:0010008">
    <property type="term" value="C:endosome membrane"/>
    <property type="evidence" value="ECO:0007669"/>
    <property type="project" value="TreeGrafter"/>
</dbReference>
<keyword evidence="5" id="KW-1133">Transmembrane helix</keyword>
<dbReference type="OrthoDB" id="409173at2759"/>
<dbReference type="GO" id="GO:0015086">
    <property type="term" value="F:cadmium ion transmembrane transporter activity"/>
    <property type="evidence" value="ECO:0007669"/>
    <property type="project" value="TreeGrafter"/>
</dbReference>
<comment type="subcellular location">
    <subcellularLocation>
        <location evidence="1">Membrane</location>
        <topology evidence="1">Multi-pass membrane protein</topology>
    </subcellularLocation>
</comment>
<dbReference type="NCBIfam" id="NF037982">
    <property type="entry name" value="Nramp_1"/>
    <property type="match status" value="1"/>
</dbReference>
<keyword evidence="3" id="KW-0813">Transport</keyword>
<dbReference type="Pfam" id="PF01566">
    <property type="entry name" value="Nramp"/>
    <property type="match status" value="1"/>
</dbReference>
<dbReference type="InterPro" id="IPR001046">
    <property type="entry name" value="NRAMP_fam"/>
</dbReference>
<name>A0A7D9I0T1_PARCT</name>
<keyword evidence="8" id="KW-1185">Reference proteome</keyword>
<dbReference type="GO" id="GO:0005381">
    <property type="term" value="F:iron ion transmembrane transporter activity"/>
    <property type="evidence" value="ECO:0007669"/>
    <property type="project" value="TreeGrafter"/>
</dbReference>
<keyword evidence="6" id="KW-0472">Membrane</keyword>
<proteinExistence type="inferred from homology"/>
<evidence type="ECO:0000256" key="1">
    <source>
        <dbReference type="ARBA" id="ARBA00004141"/>
    </source>
</evidence>
<sequence length="240" mass="26966">MISTNNLVESAEMDDVNNTTSRLGCAELNSSVDEGYGAIRNEHHQPAGIDGECSGSHDHKTTYFESRIPIPRESDRDYSFSFKRLWAFTGPGFLMSIAYLDPGNIESDLQSGTTAEFKLLWVLMLATFIGFLMQRLSARVGTTTGKHLAELCYEKYPPIPRIILWIMVEIAIIGSDMQEVIGTAVAFYLLSNRHIPLFAGVLITIMDTFVFLFLDKYGLRKLEVFFGFLITIMAVTFGYE</sequence>
<dbReference type="EMBL" id="CACRXK020002860">
    <property type="protein sequence ID" value="CAB3996398.1"/>
    <property type="molecule type" value="Genomic_DNA"/>
</dbReference>
<evidence type="ECO:0000256" key="2">
    <source>
        <dbReference type="ARBA" id="ARBA00006670"/>
    </source>
</evidence>
<evidence type="ECO:0000256" key="4">
    <source>
        <dbReference type="ARBA" id="ARBA00022692"/>
    </source>
</evidence>
<dbReference type="PANTHER" id="PTHR11706:SF33">
    <property type="entry name" value="NATURAL RESISTANCE-ASSOCIATED MACROPHAGE PROTEIN 2"/>
    <property type="match status" value="1"/>
</dbReference>
<dbReference type="Proteomes" id="UP001152795">
    <property type="component" value="Unassembled WGS sequence"/>
</dbReference>
<evidence type="ECO:0000256" key="5">
    <source>
        <dbReference type="ARBA" id="ARBA00022989"/>
    </source>
</evidence>
<dbReference type="PANTHER" id="PTHR11706">
    <property type="entry name" value="SOLUTE CARRIER PROTEIN FAMILY 11 MEMBER"/>
    <property type="match status" value="1"/>
</dbReference>
<gene>
    <name evidence="7" type="ORF">PACLA_8A023209</name>
</gene>
<comment type="caution">
    <text evidence="7">The sequence shown here is derived from an EMBL/GenBank/DDBJ whole genome shotgun (WGS) entry which is preliminary data.</text>
</comment>
<evidence type="ECO:0000256" key="3">
    <source>
        <dbReference type="ARBA" id="ARBA00022448"/>
    </source>
</evidence>